<name>A0A9W6MNB3_9PROT</name>
<reference evidence="4" key="2">
    <citation type="submission" date="2023-01" db="EMBL/GenBank/DDBJ databases">
        <authorList>
            <person name="Sun Q."/>
            <person name="Evtushenko L."/>
        </authorList>
    </citation>
    <scope>NUCLEOTIDE SEQUENCE</scope>
    <source>
        <strain evidence="4">VKM B-1513</strain>
    </source>
</reference>
<reference evidence="4" key="1">
    <citation type="journal article" date="2014" name="Int. J. Syst. Evol. Microbiol.">
        <title>Complete genome sequence of Corynebacterium casei LMG S-19264T (=DSM 44701T), isolated from a smear-ripened cheese.</title>
        <authorList>
            <consortium name="US DOE Joint Genome Institute (JGI-PGF)"/>
            <person name="Walter F."/>
            <person name="Albersmeier A."/>
            <person name="Kalinowski J."/>
            <person name="Ruckert C."/>
        </authorList>
    </citation>
    <scope>NUCLEOTIDE SEQUENCE</scope>
    <source>
        <strain evidence="4">VKM B-1513</strain>
    </source>
</reference>
<gene>
    <name evidence="4" type="ORF">GCM10017621_19280</name>
</gene>
<dbReference type="PROSITE" id="PS51208">
    <property type="entry name" value="AUTOTRANSPORTER"/>
    <property type="match status" value="1"/>
</dbReference>
<dbReference type="Pfam" id="PF03797">
    <property type="entry name" value="Autotransporter"/>
    <property type="match status" value="1"/>
</dbReference>
<dbReference type="AlphaFoldDB" id="A0A9W6MNB3"/>
<proteinExistence type="predicted"/>
<feature type="region of interest" description="Disordered" evidence="1">
    <location>
        <begin position="103"/>
        <end position="134"/>
    </location>
</feature>
<organism evidence="4 5">
    <name type="scientific">Maricaulis virginensis</name>
    <dbReference type="NCBI Taxonomy" id="144022"/>
    <lineage>
        <taxon>Bacteria</taxon>
        <taxon>Pseudomonadati</taxon>
        <taxon>Pseudomonadota</taxon>
        <taxon>Alphaproteobacteria</taxon>
        <taxon>Maricaulales</taxon>
        <taxon>Maricaulaceae</taxon>
        <taxon>Maricaulis</taxon>
    </lineage>
</organism>
<sequence>MRRRLMFASAIATLTVAAPSALADRQINDEITTPIATSTAGSGGVADNIVITANGRVTLSTPGTAVTLDSSNDVTVDGAIDVVSDDDGGIGVHVVGGNTGNLTISGPITVESESDPEDDGEDEDSGYSDLDGPSAIGGNRIGVLVDGDGAFVGDIYMDSSGSIIIRGNDSAGIRVLTGIEGEVRLEGSISIIGDRSVGIDIQDTLTGDFAITSSVAARGEDSSAIVLAGDVGGAFYLNSAVSTTGYQFSSYTNNEEYLATLDEDDVFQAAATILIQSSIEDGILFDAPTDDNRVSRTATVSHRGEAPAVQILASDGNITFGEVIQPAVEDDDTTEDEDESVPETPLGYSWVNRGSITTTSDLNDTSSTGILIGGGDDGNGSVFTAELLHGFLNTGSISATSFSDTIAATAVALHLEEGAILPILTNEGAISSTSQNTVDATAFGSAYTIVIEDGAVLEELVNSGQIVASGSNGGSGYAIVDRSGTLRSIENTGRILASHIPRPAYYDADGDLIEPDDNPDYRTVALDVSNNTTGVTYRQHWEAVPDDGDDNTTEPTVLDASIYMIGDVLFGTGDDTLTVEAGRINGAISFGDGQDALVVDGSTVHAEILRLIEEGIVDPMTDEEIWAALPYITSAISDSDGNLSIALDFATLELVESGDLEISDAHFGDGSVLMLQVDAENNDVRRIVSSGNITFETGSRLSVSLSNLIGGGGTFELVRAGSLTIEEDLDTLNDSPSPYLYNTSLERSADDDNVIVLTLERKDADALGMNANQAAAYASAFESWAENGALGAAIASLTNQNAFFDAYDQLLPEYAASAIQFAMASNDSAIGALANRLEAVRRSPEETGGLWVQEFGYFADRAGTAFGPGYRGQGLGVAVGFDRPVGPFYAVGVNFVGAASEVSEVEGVDDPMTALTGQLGAYAGSRVSGVNFDIYGGAGFDSFEHNRRVVIGEFDASPSAEWTGYHITGSARVSRDFEFGGRYYARPALSVDYLHLFEEGYTETGGGIGVDLSIADRDSTSFTGSAVLTMGALFENSSRWWSPVVRLGYRSEFSNDILETEARFADYDDTFILRSQQLPGSGLLFGFGVSAGSGYSTFSLDYDADVRDDFIRHTARLVMRMVF</sequence>
<dbReference type="RefSeq" id="WP_271186787.1">
    <property type="nucleotide sequence ID" value="NZ_BSFE01000004.1"/>
</dbReference>
<evidence type="ECO:0000256" key="2">
    <source>
        <dbReference type="SAM" id="SignalP"/>
    </source>
</evidence>
<evidence type="ECO:0000259" key="3">
    <source>
        <dbReference type="PROSITE" id="PS51208"/>
    </source>
</evidence>
<evidence type="ECO:0000256" key="1">
    <source>
        <dbReference type="SAM" id="MobiDB-lite"/>
    </source>
</evidence>
<dbReference type="Gene3D" id="2.40.128.130">
    <property type="entry name" value="Autotransporter beta-domain"/>
    <property type="match status" value="1"/>
</dbReference>
<dbReference type="SMART" id="SM00869">
    <property type="entry name" value="Autotransporter"/>
    <property type="match status" value="1"/>
</dbReference>
<dbReference type="Proteomes" id="UP001143486">
    <property type="component" value="Unassembled WGS sequence"/>
</dbReference>
<keyword evidence="2" id="KW-0732">Signal</keyword>
<dbReference type="EMBL" id="BSFE01000004">
    <property type="protein sequence ID" value="GLK52420.1"/>
    <property type="molecule type" value="Genomic_DNA"/>
</dbReference>
<feature type="compositionally biased region" description="Acidic residues" evidence="1">
    <location>
        <begin position="112"/>
        <end position="126"/>
    </location>
</feature>
<feature type="chain" id="PRO_5040828233" evidence="2">
    <location>
        <begin position="24"/>
        <end position="1123"/>
    </location>
</feature>
<dbReference type="SUPFAM" id="SSF103515">
    <property type="entry name" value="Autotransporter"/>
    <property type="match status" value="1"/>
</dbReference>
<evidence type="ECO:0000313" key="4">
    <source>
        <dbReference type="EMBL" id="GLK52420.1"/>
    </source>
</evidence>
<feature type="domain" description="Autotransporter" evidence="3">
    <location>
        <begin position="843"/>
        <end position="1123"/>
    </location>
</feature>
<evidence type="ECO:0000313" key="5">
    <source>
        <dbReference type="Proteomes" id="UP001143486"/>
    </source>
</evidence>
<comment type="caution">
    <text evidence="4">The sequence shown here is derived from an EMBL/GenBank/DDBJ whole genome shotgun (WGS) entry which is preliminary data.</text>
</comment>
<dbReference type="InterPro" id="IPR005546">
    <property type="entry name" value="Autotransporte_beta"/>
</dbReference>
<protein>
    <submittedName>
        <fullName evidence="4">Autotransporter protein</fullName>
    </submittedName>
</protein>
<feature type="compositionally biased region" description="Acidic residues" evidence="1">
    <location>
        <begin position="329"/>
        <end position="341"/>
    </location>
</feature>
<feature type="region of interest" description="Disordered" evidence="1">
    <location>
        <begin position="329"/>
        <end position="349"/>
    </location>
</feature>
<accession>A0A9W6MNB3</accession>
<keyword evidence="5" id="KW-1185">Reference proteome</keyword>
<feature type="signal peptide" evidence="2">
    <location>
        <begin position="1"/>
        <end position="23"/>
    </location>
</feature>
<dbReference type="InterPro" id="IPR036709">
    <property type="entry name" value="Autotransporte_beta_dom_sf"/>
</dbReference>